<name>A0AAD4XWS6_9MAGN</name>
<evidence type="ECO:0000313" key="1">
    <source>
        <dbReference type="EMBL" id="KAI3957995.1"/>
    </source>
</evidence>
<dbReference type="Proteomes" id="UP001202328">
    <property type="component" value="Unassembled WGS sequence"/>
</dbReference>
<comment type="caution">
    <text evidence="1">The sequence shown here is derived from an EMBL/GenBank/DDBJ whole genome shotgun (WGS) entry which is preliminary data.</text>
</comment>
<dbReference type="EMBL" id="JAJJMB010001184">
    <property type="protein sequence ID" value="KAI3957995.1"/>
    <property type="molecule type" value="Genomic_DNA"/>
</dbReference>
<protein>
    <submittedName>
        <fullName evidence="1">Uncharacterized protein</fullName>
    </submittedName>
</protein>
<accession>A0AAD4XWS6</accession>
<reference evidence="1" key="1">
    <citation type="submission" date="2022-04" db="EMBL/GenBank/DDBJ databases">
        <title>A functionally conserved STORR gene fusion in Papaver species that diverged 16.8 million years ago.</title>
        <authorList>
            <person name="Catania T."/>
        </authorList>
    </citation>
    <scope>NUCLEOTIDE SEQUENCE</scope>
    <source>
        <strain evidence="1">S-188037</strain>
    </source>
</reference>
<dbReference type="AlphaFoldDB" id="A0AAD4XWS6"/>
<keyword evidence="2" id="KW-1185">Reference proteome</keyword>
<organism evidence="1 2">
    <name type="scientific">Papaver atlanticum</name>
    <dbReference type="NCBI Taxonomy" id="357466"/>
    <lineage>
        <taxon>Eukaryota</taxon>
        <taxon>Viridiplantae</taxon>
        <taxon>Streptophyta</taxon>
        <taxon>Embryophyta</taxon>
        <taxon>Tracheophyta</taxon>
        <taxon>Spermatophyta</taxon>
        <taxon>Magnoliopsida</taxon>
        <taxon>Ranunculales</taxon>
        <taxon>Papaveraceae</taxon>
        <taxon>Papaveroideae</taxon>
        <taxon>Papaver</taxon>
    </lineage>
</organism>
<sequence length="109" mass="12669">MFASIWEERNGRLFKEKRRKSPYGFRLDKSRVVFWASVKDKDIKVDSSISWSSWEALFLSPTALPATHMVDSYFGMFGIWMGMKERILVCLTYQLDRESEVNSSGNAES</sequence>
<proteinExistence type="predicted"/>
<gene>
    <name evidence="1" type="ORF">MKW98_020637</name>
</gene>
<evidence type="ECO:0000313" key="2">
    <source>
        <dbReference type="Proteomes" id="UP001202328"/>
    </source>
</evidence>